<evidence type="ECO:0000313" key="3">
    <source>
        <dbReference type="EMBL" id="MEQ2212040.1"/>
    </source>
</evidence>
<dbReference type="EMBL" id="JAHRIN010059359">
    <property type="protein sequence ID" value="MEQ2212040.1"/>
    <property type="molecule type" value="Genomic_DNA"/>
</dbReference>
<dbReference type="PROSITE" id="PS50012">
    <property type="entry name" value="RCC1_3"/>
    <property type="match status" value="2"/>
</dbReference>
<organism evidence="3 4">
    <name type="scientific">Xenoophorus captivus</name>
    <dbReference type="NCBI Taxonomy" id="1517983"/>
    <lineage>
        <taxon>Eukaryota</taxon>
        <taxon>Metazoa</taxon>
        <taxon>Chordata</taxon>
        <taxon>Craniata</taxon>
        <taxon>Vertebrata</taxon>
        <taxon>Euteleostomi</taxon>
        <taxon>Actinopterygii</taxon>
        <taxon>Neopterygii</taxon>
        <taxon>Teleostei</taxon>
        <taxon>Neoteleostei</taxon>
        <taxon>Acanthomorphata</taxon>
        <taxon>Ovalentaria</taxon>
        <taxon>Atherinomorphae</taxon>
        <taxon>Cyprinodontiformes</taxon>
        <taxon>Goodeidae</taxon>
        <taxon>Xenoophorus</taxon>
    </lineage>
</organism>
<protein>
    <submittedName>
        <fullName evidence="3">Uncharacterized protein</fullName>
    </submittedName>
</protein>
<feature type="repeat" description="RCC1" evidence="2">
    <location>
        <begin position="119"/>
        <end position="150"/>
    </location>
</feature>
<reference evidence="3 4" key="1">
    <citation type="submission" date="2021-06" db="EMBL/GenBank/DDBJ databases">
        <authorList>
            <person name="Palmer J.M."/>
        </authorList>
    </citation>
    <scope>NUCLEOTIDE SEQUENCE [LARGE SCALE GENOMIC DNA]</scope>
    <source>
        <strain evidence="3 4">XC_2019</strain>
        <tissue evidence="3">Muscle</tissue>
    </source>
</reference>
<feature type="repeat" description="RCC1" evidence="2">
    <location>
        <begin position="67"/>
        <end position="118"/>
    </location>
</feature>
<sequence length="150" mass="16603">MPGVSWDWIGVILEADHPNTSELCQPSLWFRSLWEESTALPSLRPDAFSAGAETTADSSDWETLKDGAVFTFGSGRYGQLGHNSFRDELHPRLVAELLGAKVTKIACGRYHTLVLTDPMKVYSFGCNDHQQLGRENESQSSIPLPVQLPL</sequence>
<keyword evidence="1" id="KW-0677">Repeat</keyword>
<evidence type="ECO:0000256" key="1">
    <source>
        <dbReference type="ARBA" id="ARBA00022737"/>
    </source>
</evidence>
<dbReference type="Pfam" id="PF00415">
    <property type="entry name" value="RCC1"/>
    <property type="match status" value="2"/>
</dbReference>
<dbReference type="InterPro" id="IPR009091">
    <property type="entry name" value="RCC1/BLIP-II"/>
</dbReference>
<keyword evidence="4" id="KW-1185">Reference proteome</keyword>
<feature type="non-terminal residue" evidence="3">
    <location>
        <position position="150"/>
    </location>
</feature>
<dbReference type="PRINTS" id="PR00633">
    <property type="entry name" value="RCCNDNSATION"/>
</dbReference>
<evidence type="ECO:0000313" key="4">
    <source>
        <dbReference type="Proteomes" id="UP001434883"/>
    </source>
</evidence>
<dbReference type="SUPFAM" id="SSF50985">
    <property type="entry name" value="RCC1/BLIP-II"/>
    <property type="match status" value="1"/>
</dbReference>
<dbReference type="Proteomes" id="UP001434883">
    <property type="component" value="Unassembled WGS sequence"/>
</dbReference>
<dbReference type="PROSITE" id="PS00626">
    <property type="entry name" value="RCC1_2"/>
    <property type="match status" value="1"/>
</dbReference>
<accession>A0ABV0RUU9</accession>
<evidence type="ECO:0000256" key="2">
    <source>
        <dbReference type="PROSITE-ProRule" id="PRU00235"/>
    </source>
</evidence>
<dbReference type="InterPro" id="IPR051625">
    <property type="entry name" value="Signaling_Regulatory_Domain"/>
</dbReference>
<dbReference type="PANTHER" id="PTHR22872">
    <property type="entry name" value="BTK-BINDING PROTEIN-RELATED"/>
    <property type="match status" value="1"/>
</dbReference>
<comment type="caution">
    <text evidence="3">The sequence shown here is derived from an EMBL/GenBank/DDBJ whole genome shotgun (WGS) entry which is preliminary data.</text>
</comment>
<gene>
    <name evidence="3" type="ORF">XENOCAPTIV_023723</name>
</gene>
<proteinExistence type="predicted"/>
<dbReference type="InterPro" id="IPR000408">
    <property type="entry name" value="Reg_chr_condens"/>
</dbReference>
<dbReference type="Gene3D" id="2.130.10.30">
    <property type="entry name" value="Regulator of chromosome condensation 1/beta-lactamase-inhibitor protein II"/>
    <property type="match status" value="1"/>
</dbReference>
<name>A0ABV0RUU9_9TELE</name>